<feature type="region of interest" description="Disordered" evidence="1">
    <location>
        <begin position="136"/>
        <end position="193"/>
    </location>
</feature>
<protein>
    <recommendedName>
        <fullName evidence="4">ACB domain-containing protein</fullName>
    </recommendedName>
</protein>
<sequence>MAAKLNLTRIRALQTDARENIESYLDPETPKALEQYTAKMKAVLLQDPELLASLPEYLPVALYGRVKFVPAAKAKWQHWLSTGTAPSWDDFKTSAAFNNADIELVKAIRAYSEPLLIESCAVLFLMEFGDNSNTAGHNEIAADNDEQQNDDNDSYDDNDYRSDDFSNDDYEDSDEPGYDNQYDEIRFNREKPE</sequence>
<reference evidence="2 3" key="1">
    <citation type="submission" date="2021-06" db="EMBL/GenBank/DDBJ databases">
        <title>Rheinheimera indica sp. nov., isolated from deep-sea sediment.</title>
        <authorList>
            <person name="Wang Z."/>
            <person name="Zhang X.-Y."/>
        </authorList>
    </citation>
    <scope>NUCLEOTIDE SEQUENCE [LARGE SCALE GENOMIC DNA]</scope>
    <source>
        <strain evidence="2 3">SM2107</strain>
    </source>
</reference>
<feature type="compositionally biased region" description="Basic and acidic residues" evidence="1">
    <location>
        <begin position="183"/>
        <end position="193"/>
    </location>
</feature>
<dbReference type="Proteomes" id="UP000704611">
    <property type="component" value="Unassembled WGS sequence"/>
</dbReference>
<dbReference type="EMBL" id="JAHRID010000002">
    <property type="protein sequence ID" value="MBV2128476.1"/>
    <property type="molecule type" value="Genomic_DNA"/>
</dbReference>
<evidence type="ECO:0000313" key="3">
    <source>
        <dbReference type="Proteomes" id="UP000704611"/>
    </source>
</evidence>
<keyword evidence="3" id="KW-1185">Reference proteome</keyword>
<organism evidence="2 3">
    <name type="scientific">Arsukibacterium indicum</name>
    <dbReference type="NCBI Taxonomy" id="2848612"/>
    <lineage>
        <taxon>Bacteria</taxon>
        <taxon>Pseudomonadati</taxon>
        <taxon>Pseudomonadota</taxon>
        <taxon>Gammaproteobacteria</taxon>
        <taxon>Chromatiales</taxon>
        <taxon>Chromatiaceae</taxon>
        <taxon>Arsukibacterium</taxon>
    </lineage>
</organism>
<dbReference type="RefSeq" id="WP_217667895.1">
    <property type="nucleotide sequence ID" value="NZ_JAHRID010000002.1"/>
</dbReference>
<feature type="compositionally biased region" description="Acidic residues" evidence="1">
    <location>
        <begin position="165"/>
        <end position="177"/>
    </location>
</feature>
<proteinExistence type="predicted"/>
<comment type="caution">
    <text evidence="2">The sequence shown here is derived from an EMBL/GenBank/DDBJ whole genome shotgun (WGS) entry which is preliminary data.</text>
</comment>
<accession>A0ABS6MI32</accession>
<name>A0ABS6MI32_9GAMM</name>
<feature type="compositionally biased region" description="Acidic residues" evidence="1">
    <location>
        <begin position="142"/>
        <end position="157"/>
    </location>
</feature>
<evidence type="ECO:0008006" key="4">
    <source>
        <dbReference type="Google" id="ProtNLM"/>
    </source>
</evidence>
<evidence type="ECO:0000313" key="2">
    <source>
        <dbReference type="EMBL" id="MBV2128476.1"/>
    </source>
</evidence>
<gene>
    <name evidence="2" type="ORF">KQY15_05150</name>
</gene>
<evidence type="ECO:0000256" key="1">
    <source>
        <dbReference type="SAM" id="MobiDB-lite"/>
    </source>
</evidence>